<evidence type="ECO:0000313" key="1">
    <source>
        <dbReference type="EMBL" id="GAA4435194.1"/>
    </source>
</evidence>
<dbReference type="Proteomes" id="UP001501508">
    <property type="component" value="Unassembled WGS sequence"/>
</dbReference>
<comment type="caution">
    <text evidence="1">The sequence shown here is derived from an EMBL/GenBank/DDBJ whole genome shotgun (WGS) entry which is preliminary data.</text>
</comment>
<keyword evidence="2" id="KW-1185">Reference proteome</keyword>
<organism evidence="1 2">
    <name type="scientific">Ravibacter arvi</name>
    <dbReference type="NCBI Taxonomy" id="2051041"/>
    <lineage>
        <taxon>Bacteria</taxon>
        <taxon>Pseudomonadati</taxon>
        <taxon>Bacteroidota</taxon>
        <taxon>Cytophagia</taxon>
        <taxon>Cytophagales</taxon>
        <taxon>Spirosomataceae</taxon>
        <taxon>Ravibacter</taxon>
    </lineage>
</organism>
<gene>
    <name evidence="1" type="ORF">GCM10023091_11180</name>
</gene>
<evidence type="ECO:0008006" key="3">
    <source>
        <dbReference type="Google" id="ProtNLM"/>
    </source>
</evidence>
<proteinExistence type="predicted"/>
<protein>
    <recommendedName>
        <fullName evidence="3">DUF4082 domain-containing protein</fullName>
    </recommendedName>
</protein>
<dbReference type="EMBL" id="BAABEY010000012">
    <property type="protein sequence ID" value="GAA4435194.1"/>
    <property type="molecule type" value="Genomic_DNA"/>
</dbReference>
<sequence length="186" mass="20129">MVLTGLVLSVTSCKEKDKASPSENAISTFLTAENGITLAPRTSGPWELGVVFSVSKAGKITQLGSKMPDPGIYRVIIWDFETKQLLRQKSIEQTAPDQLVLDGVESLELAVNKRYVVSINSQSAGTNKRYLFARNATSTGFMPFTQGSVLVHSACYIGASTATFPGTVTNVQNELYGLPEFTFIPD</sequence>
<name>A0ABP8LTR1_9BACT</name>
<evidence type="ECO:0000313" key="2">
    <source>
        <dbReference type="Proteomes" id="UP001501508"/>
    </source>
</evidence>
<reference evidence="2" key="1">
    <citation type="journal article" date="2019" name="Int. J. Syst. Evol. Microbiol.">
        <title>The Global Catalogue of Microorganisms (GCM) 10K type strain sequencing project: providing services to taxonomists for standard genome sequencing and annotation.</title>
        <authorList>
            <consortium name="The Broad Institute Genomics Platform"/>
            <consortium name="The Broad Institute Genome Sequencing Center for Infectious Disease"/>
            <person name="Wu L."/>
            <person name="Ma J."/>
        </authorList>
    </citation>
    <scope>NUCLEOTIDE SEQUENCE [LARGE SCALE GENOMIC DNA]</scope>
    <source>
        <strain evidence="2">JCM 31920</strain>
    </source>
</reference>
<accession>A0ABP8LTR1</accession>